<keyword evidence="2" id="KW-1133">Transmembrane helix</keyword>
<dbReference type="Gene3D" id="3.30.420.10">
    <property type="entry name" value="Ribonuclease H-like superfamily/Ribonuclease H"/>
    <property type="match status" value="2"/>
</dbReference>
<dbReference type="GO" id="GO:1990432">
    <property type="term" value="P:siRNA 3'-end processing"/>
    <property type="evidence" value="ECO:0007669"/>
    <property type="project" value="TreeGrafter"/>
</dbReference>
<organism evidence="3 4">
    <name type="scientific">Brassicogethes aeneus</name>
    <name type="common">Rape pollen beetle</name>
    <name type="synonym">Meligethes aeneus</name>
    <dbReference type="NCBI Taxonomy" id="1431903"/>
    <lineage>
        <taxon>Eukaryota</taxon>
        <taxon>Metazoa</taxon>
        <taxon>Ecdysozoa</taxon>
        <taxon>Arthropoda</taxon>
        <taxon>Hexapoda</taxon>
        <taxon>Insecta</taxon>
        <taxon>Pterygota</taxon>
        <taxon>Neoptera</taxon>
        <taxon>Endopterygota</taxon>
        <taxon>Coleoptera</taxon>
        <taxon>Polyphaga</taxon>
        <taxon>Cucujiformia</taxon>
        <taxon>Nitidulidae</taxon>
        <taxon>Meligethinae</taxon>
        <taxon>Brassicogethes</taxon>
    </lineage>
</organism>
<dbReference type="InterPro" id="IPR012677">
    <property type="entry name" value="Nucleotide-bd_a/b_plait_sf"/>
</dbReference>
<proteinExistence type="inferred from homology"/>
<dbReference type="AlphaFoldDB" id="A0A9P0B4T7"/>
<dbReference type="GO" id="GO:0000289">
    <property type="term" value="P:nuclear-transcribed mRNA poly(A) tail shortening"/>
    <property type="evidence" value="ECO:0007669"/>
    <property type="project" value="TreeGrafter"/>
</dbReference>
<name>A0A9P0B4T7_BRAAE</name>
<evidence type="ECO:0000256" key="1">
    <source>
        <dbReference type="ARBA" id="ARBA00008372"/>
    </source>
</evidence>
<dbReference type="Gene3D" id="3.30.70.330">
    <property type="match status" value="1"/>
</dbReference>
<feature type="transmembrane region" description="Helical" evidence="2">
    <location>
        <begin position="506"/>
        <end position="525"/>
    </location>
</feature>
<dbReference type="GO" id="GO:1990431">
    <property type="term" value="P:priRNA 3'-end processing"/>
    <property type="evidence" value="ECO:0007669"/>
    <property type="project" value="TreeGrafter"/>
</dbReference>
<keyword evidence="2" id="KW-0472">Membrane</keyword>
<dbReference type="OrthoDB" id="414075at2759"/>
<gene>
    <name evidence="3" type="ORF">MELIAE_LOCUS5978</name>
</gene>
<dbReference type="GO" id="GO:0000175">
    <property type="term" value="F:3'-5'-RNA exonuclease activity"/>
    <property type="evidence" value="ECO:0007669"/>
    <property type="project" value="TreeGrafter"/>
</dbReference>
<dbReference type="PANTHER" id="PTHR15092:SF44">
    <property type="entry name" value="POLY(A)-SPECIFIC RIBONUCLEASE PARN"/>
    <property type="match status" value="1"/>
</dbReference>
<reference evidence="3" key="1">
    <citation type="submission" date="2021-12" db="EMBL/GenBank/DDBJ databases">
        <authorList>
            <person name="King R."/>
        </authorList>
    </citation>
    <scope>NUCLEOTIDE SEQUENCE</scope>
</reference>
<dbReference type="SUPFAM" id="SSF53098">
    <property type="entry name" value="Ribonuclease H-like"/>
    <property type="match status" value="1"/>
</dbReference>
<keyword evidence="4" id="KW-1185">Reference proteome</keyword>
<evidence type="ECO:0000256" key="2">
    <source>
        <dbReference type="SAM" id="Phobius"/>
    </source>
</evidence>
<comment type="similarity">
    <text evidence="1">Belongs to the CAF1 family.</text>
</comment>
<dbReference type="EMBL" id="OV121135">
    <property type="protein sequence ID" value="CAH0554377.1"/>
    <property type="molecule type" value="Genomic_DNA"/>
</dbReference>
<sequence length="538" mass="62362">MCEVTKYNFKQKLPEIKSAIDNAKLVAIDLEFSALYPIKNEQPSLFDSSSERYTKLKKNLEKVIPVQLGLTTFSYNADRNFYEGTIYNVYLKPGAFPSMHTSFYFQSECINFLTLYDFNFNKFAYESVPFLNKTTETELRKNLKNSELTEMYSNYKMELEDIFDKFGEEVRIWYEKAPVGDKLSLPKVYEKYRGNLEIMYFIQKSFRARFKNLWTKCDEDFVVFKVSDEDLKALECEDIDEDLVDDLLGFTQVFRHLVKSKKPLIGHNCLLDVMLLINSFECDLPSSFSEFKKLSHSLFPTIYDTKRICFELKNLIPEEKRYHDTSLGDLFEYFKNGTGRHVVLNSPAIDAVSESNLGNFHEAGWDSYCSGYVFIRLAYLNICKKYPASKRFVSSELIGGMVEHRNKINMARGYVNHINLEGQDPPSSRPPWLIIESNRNKTINISQVTSILSSYGCVEIKRLSYKTNGALVAVDNFGNARRIINTFKTNKDFKVRQYNVFKHSPVMRAFVFSGITISGALLLWLTHSVTKRVVGEFF</sequence>
<dbReference type="InterPro" id="IPR006941">
    <property type="entry name" value="RNase_CAF1"/>
</dbReference>
<protein>
    <submittedName>
        <fullName evidence="3">Uncharacterized protein</fullName>
    </submittedName>
</protein>
<evidence type="ECO:0000313" key="3">
    <source>
        <dbReference type="EMBL" id="CAH0554377.1"/>
    </source>
</evidence>
<dbReference type="InterPro" id="IPR051181">
    <property type="entry name" value="CAF1_poly(A)_ribonucleases"/>
</dbReference>
<dbReference type="GO" id="GO:0005634">
    <property type="term" value="C:nucleus"/>
    <property type="evidence" value="ECO:0007669"/>
    <property type="project" value="TreeGrafter"/>
</dbReference>
<accession>A0A9P0B4T7</accession>
<dbReference type="InterPro" id="IPR036397">
    <property type="entry name" value="RNaseH_sf"/>
</dbReference>
<dbReference type="PANTHER" id="PTHR15092">
    <property type="entry name" value="POLY A -SPECIFIC RIBONUCLEASE/TARGET OF EGR1, MEMBER 1"/>
    <property type="match status" value="1"/>
</dbReference>
<dbReference type="GO" id="GO:0003723">
    <property type="term" value="F:RNA binding"/>
    <property type="evidence" value="ECO:0007669"/>
    <property type="project" value="TreeGrafter"/>
</dbReference>
<dbReference type="InterPro" id="IPR012337">
    <property type="entry name" value="RNaseH-like_sf"/>
</dbReference>
<dbReference type="Proteomes" id="UP001154078">
    <property type="component" value="Chromosome 4"/>
</dbReference>
<dbReference type="Pfam" id="PF04857">
    <property type="entry name" value="CAF1"/>
    <property type="match status" value="1"/>
</dbReference>
<keyword evidence="2" id="KW-0812">Transmembrane</keyword>
<evidence type="ECO:0000313" key="4">
    <source>
        <dbReference type="Proteomes" id="UP001154078"/>
    </source>
</evidence>